<reference evidence="3" key="1">
    <citation type="journal article" date="2019" name="Int. J. Syst. Evol. Microbiol.">
        <title>The Global Catalogue of Microorganisms (GCM) 10K type strain sequencing project: providing services to taxonomists for standard genome sequencing and annotation.</title>
        <authorList>
            <consortium name="The Broad Institute Genomics Platform"/>
            <consortium name="The Broad Institute Genome Sequencing Center for Infectious Disease"/>
            <person name="Wu L."/>
            <person name="Ma J."/>
        </authorList>
    </citation>
    <scope>NUCLEOTIDE SEQUENCE [LARGE SCALE GENOMIC DNA]</scope>
    <source>
        <strain evidence="3">JCM 17926</strain>
    </source>
</reference>
<evidence type="ECO:0000313" key="3">
    <source>
        <dbReference type="Proteomes" id="UP001500552"/>
    </source>
</evidence>
<keyword evidence="1" id="KW-1133">Transmembrane helix</keyword>
<accession>A0ABP8LES2</accession>
<dbReference type="Proteomes" id="UP001500552">
    <property type="component" value="Unassembled WGS sequence"/>
</dbReference>
<feature type="transmembrane region" description="Helical" evidence="1">
    <location>
        <begin position="70"/>
        <end position="89"/>
    </location>
</feature>
<keyword evidence="1" id="KW-0812">Transmembrane</keyword>
<evidence type="ECO:0000256" key="1">
    <source>
        <dbReference type="SAM" id="Phobius"/>
    </source>
</evidence>
<keyword evidence="3" id="KW-1185">Reference proteome</keyword>
<comment type="caution">
    <text evidence="2">The sequence shown here is derived from an EMBL/GenBank/DDBJ whole genome shotgun (WGS) entry which is preliminary data.</text>
</comment>
<proteinExistence type="predicted"/>
<evidence type="ECO:0000313" key="2">
    <source>
        <dbReference type="EMBL" id="GAA4427081.1"/>
    </source>
</evidence>
<name>A0ABP8LES2_9BACT</name>
<keyword evidence="1" id="KW-0472">Membrane</keyword>
<sequence>MQQEQLREAAILTTDTVTEFLKRQMEKGNWETVREVLHGKPMTKAGKFLLQELRGNLVSKLILRLGLRKVIAVGLVLVLLPLILAKVGGEVVHQIRK</sequence>
<gene>
    <name evidence="2" type="ORF">GCM10023188_09780</name>
</gene>
<protein>
    <submittedName>
        <fullName evidence="2">Uncharacterized protein</fullName>
    </submittedName>
</protein>
<organism evidence="2 3">
    <name type="scientific">Pontibacter saemangeumensis</name>
    <dbReference type="NCBI Taxonomy" id="1084525"/>
    <lineage>
        <taxon>Bacteria</taxon>
        <taxon>Pseudomonadati</taxon>
        <taxon>Bacteroidota</taxon>
        <taxon>Cytophagia</taxon>
        <taxon>Cytophagales</taxon>
        <taxon>Hymenobacteraceae</taxon>
        <taxon>Pontibacter</taxon>
    </lineage>
</organism>
<dbReference type="RefSeq" id="WP_345157214.1">
    <property type="nucleotide sequence ID" value="NZ_BAABHC010000004.1"/>
</dbReference>
<dbReference type="EMBL" id="BAABHC010000004">
    <property type="protein sequence ID" value="GAA4427081.1"/>
    <property type="molecule type" value="Genomic_DNA"/>
</dbReference>